<dbReference type="CDD" id="cd06572">
    <property type="entry name" value="Histidinol_dh"/>
    <property type="match status" value="1"/>
</dbReference>
<feature type="binding site" evidence="11">
    <location>
        <position position="380"/>
    </location>
    <ligand>
        <name>substrate</name>
    </ligand>
</feature>
<dbReference type="STRING" id="679936.Sulac_2734"/>
<gene>
    <name evidence="14" type="ordered locus">Sulac_2734</name>
</gene>
<dbReference type="EMBL" id="CP003179">
    <property type="protein sequence ID" value="AEW06196.1"/>
    <property type="molecule type" value="Genomic_DNA"/>
</dbReference>
<feature type="binding site" evidence="11">
    <location>
        <position position="235"/>
    </location>
    <ligand>
        <name>substrate</name>
    </ligand>
</feature>
<evidence type="ECO:0000256" key="7">
    <source>
        <dbReference type="ARBA" id="ARBA00049489"/>
    </source>
</evidence>
<dbReference type="InterPro" id="IPR016161">
    <property type="entry name" value="Ald_DH/histidinol_DH"/>
</dbReference>
<dbReference type="FunFam" id="3.40.50.1980:FF:000001">
    <property type="entry name" value="Histidinol dehydrogenase"/>
    <property type="match status" value="1"/>
</dbReference>
<keyword evidence="10" id="KW-0520">NAD</keyword>
<dbReference type="Pfam" id="PF00815">
    <property type="entry name" value="Histidinol_dh"/>
    <property type="match status" value="1"/>
</dbReference>
<evidence type="ECO:0000313" key="14">
    <source>
        <dbReference type="EMBL" id="AEW06196.1"/>
    </source>
</evidence>
<dbReference type="NCBIfam" id="TIGR00069">
    <property type="entry name" value="hisD"/>
    <property type="match status" value="1"/>
</dbReference>
<feature type="binding site" evidence="11">
    <location>
        <position position="210"/>
    </location>
    <ligand>
        <name>substrate</name>
    </ligand>
</feature>
<dbReference type="Gene3D" id="1.20.5.1300">
    <property type="match status" value="1"/>
</dbReference>
<feature type="binding site" evidence="11">
    <location>
        <position position="385"/>
    </location>
    <ligand>
        <name>substrate</name>
    </ligand>
</feature>
<evidence type="ECO:0000256" key="5">
    <source>
        <dbReference type="ARBA" id="ARBA00022833"/>
    </source>
</evidence>
<proteinExistence type="inferred from homology"/>
<dbReference type="InterPro" id="IPR012131">
    <property type="entry name" value="Hstdl_DH"/>
</dbReference>
<dbReference type="InterPro" id="IPR001692">
    <property type="entry name" value="Histidinol_DH_CS"/>
</dbReference>
<feature type="binding site" evidence="12">
    <location>
        <position position="235"/>
    </location>
    <ligand>
        <name>Zn(2+)</name>
        <dbReference type="ChEBI" id="CHEBI:29105"/>
    </ligand>
</feature>
<dbReference type="PRINTS" id="PR00083">
    <property type="entry name" value="HOLDHDRGNASE"/>
</dbReference>
<accession>G8TXZ0</accession>
<sequence length="401" mass="43049">MSDPLIGDILDAVRDRGVKAVLEYTEAFDHVRLSPDDLIWNPLAEAPAVIDPAVREAVDFAMDQIRRFHEATRPAPVTVNQAPGLILREVFQPLGRVGLYVPNGQFPLVSSLMMTAIPAQVAGVTDLVVAIAPRGHVTSDPVWLYVLQKLGIRQVLRVGGAQAIAALGYGLPGLPPVDLIAGPGNRYVAWAKQELFRRGVTGIDVIAGPSEVLVISQDTAFAPLVALDLLAQAEHDPDAKAYLVSWNPDLIAAVKDYIASHVNPADRLGQIEYILVANANEAVQTANRIAPEHLGLIGAEVEPLWPQLTTAGALFVGRLAGQALGDYVAGPSHVLPTGHTGRFLSGLSTRTFMRRISVIQTEDALPAAFLEAGQVLAHLEGLRYHEQSLAVRQQLRGQEGL</sequence>
<evidence type="ECO:0000256" key="8">
    <source>
        <dbReference type="PIRNR" id="PIRNR000099"/>
    </source>
</evidence>
<dbReference type="PANTHER" id="PTHR21256:SF2">
    <property type="entry name" value="HISTIDINE BIOSYNTHESIS TRIFUNCTIONAL PROTEIN"/>
    <property type="match status" value="1"/>
</dbReference>
<evidence type="ECO:0000256" key="11">
    <source>
        <dbReference type="PIRSR" id="PIRSR000099-3"/>
    </source>
</evidence>
<dbReference type="Proteomes" id="UP000005439">
    <property type="component" value="Chromosome"/>
</dbReference>
<feature type="binding site" evidence="11">
    <location>
        <position position="232"/>
    </location>
    <ligand>
        <name>substrate</name>
    </ligand>
</feature>
<keyword evidence="5 12" id="KW-0862">Zinc</keyword>
<organism evidence="14 15">
    <name type="scientific">Sulfobacillus acidophilus (strain ATCC 700253 / DSM 10332 / NAL)</name>
    <dbReference type="NCBI Taxonomy" id="679936"/>
    <lineage>
        <taxon>Bacteria</taxon>
        <taxon>Bacillati</taxon>
        <taxon>Bacillota</taxon>
        <taxon>Clostridia</taxon>
        <taxon>Eubacteriales</taxon>
        <taxon>Clostridiales Family XVII. Incertae Sedis</taxon>
        <taxon>Sulfobacillus</taxon>
    </lineage>
</organism>
<evidence type="ECO:0000256" key="3">
    <source>
        <dbReference type="ARBA" id="ARBA00012965"/>
    </source>
</evidence>
<evidence type="ECO:0000256" key="2">
    <source>
        <dbReference type="ARBA" id="ARBA00010178"/>
    </source>
</evidence>
<dbReference type="GO" id="GO:0005829">
    <property type="term" value="C:cytosol"/>
    <property type="evidence" value="ECO:0007669"/>
    <property type="project" value="TreeGrafter"/>
</dbReference>
<dbReference type="GO" id="GO:0051287">
    <property type="term" value="F:NAD binding"/>
    <property type="evidence" value="ECO:0007669"/>
    <property type="project" value="InterPro"/>
</dbReference>
<dbReference type="KEGG" id="sap:Sulac_2734"/>
<feature type="binding site" evidence="10">
    <location>
        <position position="100"/>
    </location>
    <ligand>
        <name>NAD(+)</name>
        <dbReference type="ChEBI" id="CHEBI:57540"/>
    </ligand>
</feature>
<dbReference type="GO" id="GO:0046872">
    <property type="term" value="F:metal ion binding"/>
    <property type="evidence" value="ECO:0007669"/>
    <property type="project" value="UniProtKB-KW"/>
</dbReference>
<comment type="catalytic activity">
    <reaction evidence="7">
        <text>L-histidinol + 2 NAD(+) + H2O = L-histidine + 2 NADH + 3 H(+)</text>
        <dbReference type="Rhea" id="RHEA:20641"/>
        <dbReference type="ChEBI" id="CHEBI:15377"/>
        <dbReference type="ChEBI" id="CHEBI:15378"/>
        <dbReference type="ChEBI" id="CHEBI:57540"/>
        <dbReference type="ChEBI" id="CHEBI:57595"/>
        <dbReference type="ChEBI" id="CHEBI:57699"/>
        <dbReference type="ChEBI" id="CHEBI:57945"/>
        <dbReference type="EC" id="1.1.1.23"/>
    </reaction>
</comment>
<feature type="binding site" evidence="11">
    <location>
        <position position="326"/>
    </location>
    <ligand>
        <name>substrate</name>
    </ligand>
</feature>
<reference evidence="15" key="1">
    <citation type="submission" date="2011-12" db="EMBL/GenBank/DDBJ databases">
        <title>The complete genome of chromosome of Sulfobacillus acidophilus DSM 10332.</title>
        <authorList>
            <person name="Lucas S."/>
            <person name="Han J."/>
            <person name="Lapidus A."/>
            <person name="Bruce D."/>
            <person name="Goodwin L."/>
            <person name="Pitluck S."/>
            <person name="Peters L."/>
            <person name="Kyrpides N."/>
            <person name="Mavromatis K."/>
            <person name="Ivanova N."/>
            <person name="Mikhailova N."/>
            <person name="Chertkov O."/>
            <person name="Saunders E."/>
            <person name="Detter J.C."/>
            <person name="Tapia R."/>
            <person name="Han C."/>
            <person name="Land M."/>
            <person name="Hauser L."/>
            <person name="Markowitz V."/>
            <person name="Cheng J.-F."/>
            <person name="Hugenholtz P."/>
            <person name="Woyke T."/>
            <person name="Wu D."/>
            <person name="Pukall R."/>
            <person name="Gehrich-Schroeter G."/>
            <person name="Schneider S."/>
            <person name="Klenk H.-P."/>
            <person name="Eisen J.A."/>
        </authorList>
    </citation>
    <scope>NUCLEOTIDE SEQUENCE [LARGE SCALE GENOMIC DNA]</scope>
    <source>
        <strain evidence="15">ATCC 700253 / DSM 10332 / NAL</strain>
    </source>
</reference>
<name>G8TXZ0_SULAD</name>
<keyword evidence="15" id="KW-1185">Reference proteome</keyword>
<dbReference type="Gene3D" id="3.40.50.1980">
    <property type="entry name" value="Nitrogenase molybdenum iron protein domain"/>
    <property type="match status" value="2"/>
</dbReference>
<evidence type="ECO:0000256" key="6">
    <source>
        <dbReference type="ARBA" id="ARBA00023002"/>
    </source>
</evidence>
<keyword evidence="6 8" id="KW-0560">Oxidoreductase</keyword>
<dbReference type="PANTHER" id="PTHR21256">
    <property type="entry name" value="HISTIDINOL DEHYDROGENASE HDH"/>
    <property type="match status" value="1"/>
</dbReference>
<feature type="binding site" evidence="10">
    <location>
        <position position="162"/>
    </location>
    <ligand>
        <name>NAD(+)</name>
        <dbReference type="ChEBI" id="CHEBI:57540"/>
    </ligand>
</feature>
<dbReference type="AlphaFoldDB" id="G8TXZ0"/>
<dbReference type="InterPro" id="IPR022695">
    <property type="entry name" value="Histidinol_DH_monofunct"/>
</dbReference>
<evidence type="ECO:0000256" key="13">
    <source>
        <dbReference type="RuleBase" id="RU004175"/>
    </source>
</evidence>
<evidence type="ECO:0000313" key="15">
    <source>
        <dbReference type="Proteomes" id="UP000005439"/>
    </source>
</evidence>
<feature type="binding site" evidence="12">
    <location>
        <position position="385"/>
    </location>
    <ligand>
        <name>Zn(2+)</name>
        <dbReference type="ChEBI" id="CHEBI:29105"/>
    </ligand>
</feature>
<evidence type="ECO:0000256" key="12">
    <source>
        <dbReference type="PIRSR" id="PIRSR000099-4"/>
    </source>
</evidence>
<dbReference type="HOGENOM" id="CLU_006732_3_0_9"/>
<reference evidence="14 15" key="2">
    <citation type="journal article" date="2012" name="Stand. Genomic Sci.">
        <title>Complete genome sequence of the moderately thermophilic mineral-sulfide-oxidizing firmicute Sulfobacillus acidophilus type strain (NAL(T)).</title>
        <authorList>
            <person name="Anderson I."/>
            <person name="Chertkov O."/>
            <person name="Chen A."/>
            <person name="Saunders E."/>
            <person name="Lapidus A."/>
            <person name="Nolan M."/>
            <person name="Lucas S."/>
            <person name="Hammon N."/>
            <person name="Deshpande S."/>
            <person name="Cheng J.F."/>
            <person name="Han C."/>
            <person name="Tapia R."/>
            <person name="Goodwin L.A."/>
            <person name="Pitluck S."/>
            <person name="Liolios K."/>
            <person name="Pagani I."/>
            <person name="Ivanova N."/>
            <person name="Mikhailova N."/>
            <person name="Pati A."/>
            <person name="Palaniappan K."/>
            <person name="Land M."/>
            <person name="Pan C."/>
            <person name="Rohde M."/>
            <person name="Pukall R."/>
            <person name="Goker M."/>
            <person name="Detter J.C."/>
            <person name="Woyke T."/>
            <person name="Bristow J."/>
            <person name="Eisen J.A."/>
            <person name="Markowitz V."/>
            <person name="Hugenholtz P."/>
            <person name="Kyrpides N.C."/>
            <person name="Klenk H.P."/>
            <person name="Mavromatis K."/>
        </authorList>
    </citation>
    <scope>NUCLEOTIDE SEQUENCE [LARGE SCALE GENOMIC DNA]</scope>
    <source>
        <strain evidence="15">ATCC 700253 / DSM 10332 / NAL</strain>
    </source>
</reference>
<comment type="cofactor">
    <cofactor evidence="12">
        <name>Zn(2+)</name>
        <dbReference type="ChEBI" id="CHEBI:29105"/>
    </cofactor>
    <text evidence="12">Binds 1 zinc ion per subunit.</text>
</comment>
<dbReference type="PROSITE" id="PS00611">
    <property type="entry name" value="HISOL_DEHYDROGENASE"/>
    <property type="match status" value="1"/>
</dbReference>
<evidence type="ECO:0000256" key="4">
    <source>
        <dbReference type="ARBA" id="ARBA00022723"/>
    </source>
</evidence>
<dbReference type="PIRSF" id="PIRSF000099">
    <property type="entry name" value="Histidinol_dh"/>
    <property type="match status" value="1"/>
</dbReference>
<feature type="binding site" evidence="12">
    <location>
        <position position="326"/>
    </location>
    <ligand>
        <name>Zn(2+)</name>
        <dbReference type="ChEBI" id="CHEBI:29105"/>
    </ligand>
</feature>
<dbReference type="GO" id="GO:0004399">
    <property type="term" value="F:histidinol dehydrogenase activity"/>
    <property type="evidence" value="ECO:0007669"/>
    <property type="project" value="UniProtKB-EC"/>
</dbReference>
<feature type="active site" description="Proton acceptor" evidence="9">
    <location>
        <position position="292"/>
    </location>
</feature>
<dbReference type="GO" id="GO:0000105">
    <property type="term" value="P:L-histidine biosynthetic process"/>
    <property type="evidence" value="ECO:0007669"/>
    <property type="project" value="InterPro"/>
</dbReference>
<feature type="binding site" evidence="10">
    <location>
        <position position="185"/>
    </location>
    <ligand>
        <name>NAD(+)</name>
        <dbReference type="ChEBI" id="CHEBI:57540"/>
    </ligand>
</feature>
<comment type="similarity">
    <text evidence="2 8 13">Belongs to the histidinol dehydrogenase family.</text>
</comment>
<feature type="binding site" evidence="12">
    <location>
        <position position="232"/>
    </location>
    <ligand>
        <name>Zn(2+)</name>
        <dbReference type="ChEBI" id="CHEBI:29105"/>
    </ligand>
</feature>
<keyword evidence="4 12" id="KW-0479">Metal-binding</keyword>
<protein>
    <recommendedName>
        <fullName evidence="3">histidinol dehydrogenase</fullName>
        <ecNumber evidence="3">1.1.1.23</ecNumber>
    </recommendedName>
</protein>
<evidence type="ECO:0000256" key="1">
    <source>
        <dbReference type="ARBA" id="ARBA00003850"/>
    </source>
</evidence>
<comment type="function">
    <text evidence="1">Catalyzes the sequential NAD-dependent oxidations of L-histidinol to L-histidinaldehyde and then to L-histidine.</text>
</comment>
<evidence type="ECO:0000256" key="10">
    <source>
        <dbReference type="PIRSR" id="PIRSR000099-2"/>
    </source>
</evidence>
<evidence type="ECO:0000256" key="9">
    <source>
        <dbReference type="PIRSR" id="PIRSR000099-1"/>
    </source>
</evidence>
<dbReference type="EC" id="1.1.1.23" evidence="3"/>
<dbReference type="SUPFAM" id="SSF53720">
    <property type="entry name" value="ALDH-like"/>
    <property type="match status" value="1"/>
</dbReference>
<dbReference type="PATRIC" id="fig|679936.5.peg.2827"/>
<feature type="binding site" evidence="11">
    <location>
        <position position="293"/>
    </location>
    <ligand>
        <name>substrate</name>
    </ligand>
</feature>
<feature type="active site" description="Proton acceptor" evidence="9">
    <location>
        <position position="293"/>
    </location>
</feature>